<keyword evidence="2" id="KW-1185">Reference proteome</keyword>
<proteinExistence type="predicted"/>
<sequence>MTIDPRSIDRSVLTEQVKHRSELLWNPGRQDPPGTLDCRSCHEELTLRVPMVDDRVLAIVRLFGLEGLHLVPSIQLDYALITAFVER</sequence>
<name>A0AAW2DRY7_9ROSI</name>
<evidence type="ECO:0000313" key="2">
    <source>
        <dbReference type="Proteomes" id="UP001459277"/>
    </source>
</evidence>
<gene>
    <name evidence="1" type="ORF">SO802_000220</name>
</gene>
<dbReference type="Proteomes" id="UP001459277">
    <property type="component" value="Unassembled WGS sequence"/>
</dbReference>
<reference evidence="1 2" key="1">
    <citation type="submission" date="2024-01" db="EMBL/GenBank/DDBJ databases">
        <title>A telomere-to-telomere, gap-free genome of sweet tea (Lithocarpus litseifolius).</title>
        <authorList>
            <person name="Zhou J."/>
        </authorList>
    </citation>
    <scope>NUCLEOTIDE SEQUENCE [LARGE SCALE GENOMIC DNA]</scope>
    <source>
        <strain evidence="1">Zhou-2022a</strain>
        <tissue evidence="1">Leaf</tissue>
    </source>
</reference>
<organism evidence="1 2">
    <name type="scientific">Lithocarpus litseifolius</name>
    <dbReference type="NCBI Taxonomy" id="425828"/>
    <lineage>
        <taxon>Eukaryota</taxon>
        <taxon>Viridiplantae</taxon>
        <taxon>Streptophyta</taxon>
        <taxon>Embryophyta</taxon>
        <taxon>Tracheophyta</taxon>
        <taxon>Spermatophyta</taxon>
        <taxon>Magnoliopsida</taxon>
        <taxon>eudicotyledons</taxon>
        <taxon>Gunneridae</taxon>
        <taxon>Pentapetalae</taxon>
        <taxon>rosids</taxon>
        <taxon>fabids</taxon>
        <taxon>Fagales</taxon>
        <taxon>Fagaceae</taxon>
        <taxon>Lithocarpus</taxon>
    </lineage>
</organism>
<comment type="caution">
    <text evidence="1">The sequence shown here is derived from an EMBL/GenBank/DDBJ whole genome shotgun (WGS) entry which is preliminary data.</text>
</comment>
<accession>A0AAW2DRY7</accession>
<dbReference type="EMBL" id="JAZDWU010000001">
    <property type="protein sequence ID" value="KAL0013151.1"/>
    <property type="molecule type" value="Genomic_DNA"/>
</dbReference>
<evidence type="ECO:0000313" key="1">
    <source>
        <dbReference type="EMBL" id="KAL0013151.1"/>
    </source>
</evidence>
<protein>
    <submittedName>
        <fullName evidence="1">Uncharacterized protein</fullName>
    </submittedName>
</protein>
<dbReference type="AlphaFoldDB" id="A0AAW2DRY7"/>